<dbReference type="HOGENOM" id="CLU_004894_3_1_1"/>
<protein>
    <recommendedName>
        <fullName evidence="4">AAA+ ATPase domain-containing protein</fullName>
    </recommendedName>
</protein>
<dbReference type="Proteomes" id="UP000005666">
    <property type="component" value="Chromosome 3"/>
</dbReference>
<keyword evidence="2" id="KW-0547">Nucleotide-binding</keyword>
<dbReference type="PANTHER" id="PTHR23389:SF3">
    <property type="entry name" value="CHROMOSOME TRANSMISSION FIDELITY PROTEIN 18 HOMOLOG"/>
    <property type="match status" value="1"/>
</dbReference>
<dbReference type="GO" id="GO:0034398">
    <property type="term" value="P:telomere tethering at nuclear periphery"/>
    <property type="evidence" value="ECO:0007669"/>
    <property type="project" value="EnsemblFungi"/>
</dbReference>
<dbReference type="RefSeq" id="XP_003684992.1">
    <property type="nucleotide sequence ID" value="XM_003684944.1"/>
</dbReference>
<dbReference type="InterPro" id="IPR003593">
    <property type="entry name" value="AAA+_ATPase"/>
</dbReference>
<evidence type="ECO:0000259" key="4">
    <source>
        <dbReference type="SMART" id="SM00382"/>
    </source>
</evidence>
<dbReference type="Gene3D" id="1.10.8.60">
    <property type="match status" value="1"/>
</dbReference>
<dbReference type="Pfam" id="PF00004">
    <property type="entry name" value="AAA"/>
    <property type="match status" value="1"/>
</dbReference>
<name>G8BQP6_TETPH</name>
<dbReference type="AlphaFoldDB" id="G8BQP6"/>
<dbReference type="InterPro" id="IPR047854">
    <property type="entry name" value="RFC_lid"/>
</dbReference>
<dbReference type="GO" id="GO:0003677">
    <property type="term" value="F:DNA binding"/>
    <property type="evidence" value="ECO:0007669"/>
    <property type="project" value="TreeGrafter"/>
</dbReference>
<gene>
    <name evidence="5" type="primary">TPHA0C04080</name>
    <name evidence="5" type="ordered locus">TPHA_0C04080</name>
</gene>
<reference evidence="5 6" key="1">
    <citation type="journal article" date="2011" name="Proc. Natl. Acad. Sci. U.S.A.">
        <title>Evolutionary erosion of yeast sex chromosomes by mating-type switching accidents.</title>
        <authorList>
            <person name="Gordon J.L."/>
            <person name="Armisen D."/>
            <person name="Proux-Wera E."/>
            <person name="Oheigeartaigh S.S."/>
            <person name="Byrne K.P."/>
            <person name="Wolfe K.H."/>
        </authorList>
    </citation>
    <scope>NUCLEOTIDE SEQUENCE [LARGE SCALE GENOMIC DNA]</scope>
    <source>
        <strain evidence="6">ATCC 24235 / CBS 4417 / NBRC 1672 / NRRL Y-8282 / UCD 70-5</strain>
    </source>
</reference>
<dbReference type="EMBL" id="HE612858">
    <property type="protein sequence ID" value="CCE62558.1"/>
    <property type="molecule type" value="Genomic_DNA"/>
</dbReference>
<dbReference type="Gene3D" id="3.40.50.300">
    <property type="entry name" value="P-loop containing nucleotide triphosphate hydrolases"/>
    <property type="match status" value="1"/>
</dbReference>
<proteinExistence type="predicted"/>
<dbReference type="GeneID" id="11533766"/>
<dbReference type="GO" id="GO:0006270">
    <property type="term" value="P:DNA replication initiation"/>
    <property type="evidence" value="ECO:0007669"/>
    <property type="project" value="EnsemblFungi"/>
</dbReference>
<dbReference type="GO" id="GO:0007064">
    <property type="term" value="P:mitotic sister chromatid cohesion"/>
    <property type="evidence" value="ECO:0007669"/>
    <property type="project" value="EnsemblFungi"/>
</dbReference>
<keyword evidence="1" id="KW-0235">DNA replication</keyword>
<dbReference type="InterPro" id="IPR003959">
    <property type="entry name" value="ATPase_AAA_core"/>
</dbReference>
<keyword evidence="6" id="KW-1185">Reference proteome</keyword>
<feature type="domain" description="AAA+ ATPase" evidence="4">
    <location>
        <begin position="203"/>
        <end position="357"/>
    </location>
</feature>
<evidence type="ECO:0000256" key="2">
    <source>
        <dbReference type="ARBA" id="ARBA00022741"/>
    </source>
</evidence>
<dbReference type="SUPFAM" id="SSF52540">
    <property type="entry name" value="P-loop containing nucleoside triphosphate hydrolases"/>
    <property type="match status" value="1"/>
</dbReference>
<evidence type="ECO:0000256" key="1">
    <source>
        <dbReference type="ARBA" id="ARBA00022705"/>
    </source>
</evidence>
<evidence type="ECO:0000256" key="3">
    <source>
        <dbReference type="ARBA" id="ARBA00022840"/>
    </source>
</evidence>
<dbReference type="OrthoDB" id="2195431at2759"/>
<dbReference type="SMART" id="SM00382">
    <property type="entry name" value="AAA"/>
    <property type="match status" value="1"/>
</dbReference>
<evidence type="ECO:0000313" key="6">
    <source>
        <dbReference type="Proteomes" id="UP000005666"/>
    </source>
</evidence>
<evidence type="ECO:0000313" key="5">
    <source>
        <dbReference type="EMBL" id="CCE62558.1"/>
    </source>
</evidence>
<dbReference type="GO" id="GO:0035753">
    <property type="term" value="P:maintenance of DNA trinucleotide repeats"/>
    <property type="evidence" value="ECO:0007669"/>
    <property type="project" value="EnsemblFungi"/>
</dbReference>
<dbReference type="PANTHER" id="PTHR23389">
    <property type="entry name" value="CHROMOSOME TRANSMISSION FIDELITY FACTOR 18"/>
    <property type="match status" value="1"/>
</dbReference>
<dbReference type="GO" id="GO:0000724">
    <property type="term" value="P:double-strand break repair via homologous recombination"/>
    <property type="evidence" value="ECO:0007669"/>
    <property type="project" value="EnsemblFungi"/>
</dbReference>
<organism evidence="5 6">
    <name type="scientific">Tetrapisispora phaffii (strain ATCC 24235 / CBS 4417 / NBRC 1672 / NRRL Y-8282 / UCD 70-5)</name>
    <name type="common">Yeast</name>
    <name type="synonym">Fabospora phaffii</name>
    <dbReference type="NCBI Taxonomy" id="1071381"/>
    <lineage>
        <taxon>Eukaryota</taxon>
        <taxon>Fungi</taxon>
        <taxon>Dikarya</taxon>
        <taxon>Ascomycota</taxon>
        <taxon>Saccharomycotina</taxon>
        <taxon>Saccharomycetes</taxon>
        <taxon>Saccharomycetales</taxon>
        <taxon>Saccharomycetaceae</taxon>
        <taxon>Tetrapisispora</taxon>
    </lineage>
</organism>
<dbReference type="GO" id="GO:0031390">
    <property type="term" value="C:Ctf18 RFC-like complex"/>
    <property type="evidence" value="ECO:0007669"/>
    <property type="project" value="EnsemblFungi"/>
</dbReference>
<accession>G8BQP6</accession>
<dbReference type="CDD" id="cd18140">
    <property type="entry name" value="HLD_clamp_RFC"/>
    <property type="match status" value="1"/>
</dbReference>
<keyword evidence="3" id="KW-0067">ATP-binding</keyword>
<dbReference type="GO" id="GO:0016887">
    <property type="term" value="F:ATP hydrolysis activity"/>
    <property type="evidence" value="ECO:0007669"/>
    <property type="project" value="InterPro"/>
</dbReference>
<dbReference type="GO" id="GO:0005524">
    <property type="term" value="F:ATP binding"/>
    <property type="evidence" value="ECO:0007669"/>
    <property type="project" value="UniProtKB-KW"/>
</dbReference>
<dbReference type="eggNOG" id="KOG1969">
    <property type="taxonomic scope" value="Eukaryota"/>
</dbReference>
<dbReference type="GO" id="GO:0003689">
    <property type="term" value="F:DNA clamp loader activity"/>
    <property type="evidence" value="ECO:0007669"/>
    <property type="project" value="EnsemblFungi"/>
</dbReference>
<dbReference type="CDD" id="cd00009">
    <property type="entry name" value="AAA"/>
    <property type="match status" value="1"/>
</dbReference>
<dbReference type="OMA" id="RWLKGWE"/>
<dbReference type="KEGG" id="tpf:TPHA_0C04080"/>
<dbReference type="STRING" id="1071381.G8BQP6"/>
<dbReference type="GO" id="GO:0043596">
    <property type="term" value="C:nuclear replication fork"/>
    <property type="evidence" value="ECO:0007669"/>
    <property type="project" value="EnsemblFungi"/>
</dbReference>
<sequence length="807" mass="92807">MDNNGLEFTLNLENSILFQQPDNTSKKEIGSKNDNDAKMSTTQANDVDKLFFNSISGVKIELKRKENIKDSIKQGLFENENSKIWKNDDTYGININELHDRIESNRHSEEKFNLVKEDKDVQHGKLQAKKGTSTLWVEKWKPRKFIELVGNEATNRRVLFWLRQWTPVVFKETLPINHKILNSKKGKDYNDTVQFEDPFHRPFKKILLIHGTPGIGKTSVAHIIAKQQGYTVNEINASDERSGTFVKEKIHNDLFSNTFENKPICLIADEIDGSIENGFIKVLLDILRNDKIATNYYLSNLEKINRRSKTDKEASQIRKKLKHLLMRPIICICNNLYSSSLEKLRPFCEIIPFKKPSEKAIIERLSYILEKESTNKHEGQIDVELLKTIIDSSQNDLRNCINNLQFFCLDRNTNRGTGNISKDFKSSWFKVVNEIFQKDSQISNKLQMKNLMKTLEVQGGMDKIISGCFSMYLQVKYTDNGLLKPSKISDWLYFNDAIDHSLYNSGISNGGELQRYNSAVALKFFDFFSDIGNKNDIRIKSHDFEVKQLIKGNNEIVKLLLSRIATNNPSLSTFVNKKSLIFDILPILDSLVSYDLSSMHNSITKNKIYDNLIETINSYQLLLNKSSIANILSTHNFSNVNENSKDNYLGSLDMNRQILALDPPINKIVLFDPKSALNVTNKRPYTLNLLLAKIEETKAKKRHRDMVMSQSSHLNEAKYKKQKQDVAVVSSAESTTSSTSTVDFFKSQYNLMTKKNEKELGRNSTSNELTNANVNSSGEQHIRIWVKYKEGFSNAVRKNVNWNNFWE</sequence>
<dbReference type="InterPro" id="IPR027417">
    <property type="entry name" value="P-loop_NTPase"/>
</dbReference>